<keyword evidence="2" id="KW-1185">Reference proteome</keyword>
<dbReference type="Proteomes" id="UP000242757">
    <property type="component" value="Unassembled WGS sequence"/>
</dbReference>
<evidence type="ECO:0000313" key="2">
    <source>
        <dbReference type="Proteomes" id="UP000242757"/>
    </source>
</evidence>
<reference evidence="1 2" key="1">
    <citation type="submission" date="2017-08" db="EMBL/GenBank/DDBJ databases">
        <title>A Genome Sequence of Oceanimonas doudoroffii ATCC 27123T.</title>
        <authorList>
            <person name="Brennan M.A."/>
            <person name="Maclea K.S."/>
            <person name="Mcclelland W.D."/>
            <person name="Trachtenberg A.M."/>
        </authorList>
    </citation>
    <scope>NUCLEOTIDE SEQUENCE [LARGE SCALE GENOMIC DNA]</scope>
    <source>
        <strain evidence="1 2">ATCC 27123</strain>
    </source>
</reference>
<gene>
    <name evidence="1" type="ORF">B6S08_09255</name>
</gene>
<evidence type="ECO:0000313" key="1">
    <source>
        <dbReference type="EMBL" id="OXY83648.1"/>
    </source>
</evidence>
<proteinExistence type="predicted"/>
<dbReference type="RefSeq" id="WP_094200422.1">
    <property type="nucleotide sequence ID" value="NZ_NBIM01000001.1"/>
</dbReference>
<organism evidence="1 2">
    <name type="scientific">Oceanimonas doudoroffii</name>
    <dbReference type="NCBI Taxonomy" id="84158"/>
    <lineage>
        <taxon>Bacteria</taxon>
        <taxon>Pseudomonadati</taxon>
        <taxon>Pseudomonadota</taxon>
        <taxon>Gammaproteobacteria</taxon>
        <taxon>Aeromonadales</taxon>
        <taxon>Aeromonadaceae</taxon>
        <taxon>Oceanimonas</taxon>
    </lineage>
</organism>
<accession>A0A233RJT0</accession>
<dbReference type="OrthoDB" id="5624951at2"/>
<name>A0A233RJT0_9GAMM</name>
<dbReference type="EMBL" id="NBIM01000001">
    <property type="protein sequence ID" value="OXY83648.1"/>
    <property type="molecule type" value="Genomic_DNA"/>
</dbReference>
<sequence length="112" mass="12987">MNQRKLPDKWQSSVRAARAVQVAFDMDEQLQYRIRREALDNGLSPSDQIRHILSLPTSAKPKRPRLTVSLSPDDYVRLAQRYGLEPEQQLEIKHRVMDELLEYSKTKAPSKG</sequence>
<dbReference type="AlphaFoldDB" id="A0A233RJT0"/>
<protein>
    <submittedName>
        <fullName evidence="1">Uncharacterized protein</fullName>
    </submittedName>
</protein>
<comment type="caution">
    <text evidence="1">The sequence shown here is derived from an EMBL/GenBank/DDBJ whole genome shotgun (WGS) entry which is preliminary data.</text>
</comment>